<dbReference type="RefSeq" id="WP_093886532.1">
    <property type="nucleotide sequence ID" value="NZ_FOQY01000005.1"/>
</dbReference>
<evidence type="ECO:0000313" key="1">
    <source>
        <dbReference type="EMBL" id="SFI80950.1"/>
    </source>
</evidence>
<gene>
    <name evidence="1" type="ORF">SAMN05216275_10547</name>
</gene>
<proteinExistence type="predicted"/>
<sequence>MTDTRFSEYEIRMLFTRRVTSIPLFAWGREAAIAEARRVMTSLNGITFALYHNNKLIFCDWEDEE</sequence>
<dbReference type="EMBL" id="FOQY01000005">
    <property type="protein sequence ID" value="SFI80950.1"/>
    <property type="molecule type" value="Genomic_DNA"/>
</dbReference>
<evidence type="ECO:0000313" key="2">
    <source>
        <dbReference type="Proteomes" id="UP000199111"/>
    </source>
</evidence>
<dbReference type="AlphaFoldDB" id="A0A1I3L8L3"/>
<protein>
    <submittedName>
        <fullName evidence="1">Uncharacterized protein</fullName>
    </submittedName>
</protein>
<name>A0A1I3L8L3_9ACTN</name>
<keyword evidence="2" id="KW-1185">Reference proteome</keyword>
<organism evidence="1 2">
    <name type="scientific">Streptosporangium canum</name>
    <dbReference type="NCBI Taxonomy" id="324952"/>
    <lineage>
        <taxon>Bacteria</taxon>
        <taxon>Bacillati</taxon>
        <taxon>Actinomycetota</taxon>
        <taxon>Actinomycetes</taxon>
        <taxon>Streptosporangiales</taxon>
        <taxon>Streptosporangiaceae</taxon>
        <taxon>Streptosporangium</taxon>
    </lineage>
</organism>
<dbReference type="Proteomes" id="UP000199111">
    <property type="component" value="Unassembled WGS sequence"/>
</dbReference>
<reference evidence="2" key="1">
    <citation type="submission" date="2016-10" db="EMBL/GenBank/DDBJ databases">
        <authorList>
            <person name="Varghese N."/>
            <person name="Submissions S."/>
        </authorList>
    </citation>
    <scope>NUCLEOTIDE SEQUENCE [LARGE SCALE GENOMIC DNA]</scope>
    <source>
        <strain evidence="2">CGMCC 4.2126</strain>
    </source>
</reference>
<accession>A0A1I3L8L3</accession>
<dbReference type="GeneID" id="96297581"/>